<reference evidence="3" key="2">
    <citation type="submission" date="2021-02" db="EMBL/GenBank/DDBJ databases">
        <title>Aspergillus luchuensis mut. kawachii IFO 4304 genome sequence.</title>
        <authorList>
            <person name="Mori K."/>
            <person name="Kadooka C."/>
            <person name="Goto M."/>
            <person name="Futagami T."/>
        </authorList>
    </citation>
    <scope>NUCLEOTIDE SEQUENCE</scope>
    <source>
        <strain evidence="3">IFO 4308</strain>
    </source>
</reference>
<feature type="region of interest" description="Disordered" evidence="1">
    <location>
        <begin position="1"/>
        <end position="27"/>
    </location>
</feature>
<evidence type="ECO:0000313" key="3">
    <source>
        <dbReference type="EMBL" id="BCR93335.1"/>
    </source>
</evidence>
<dbReference type="EMBL" id="AP024425">
    <property type="protein sequence ID" value="BCR93335.1"/>
    <property type="molecule type" value="Genomic_DNA"/>
</dbReference>
<name>A0A7R7ZSP7_ASPKA</name>
<evidence type="ECO:0000256" key="1">
    <source>
        <dbReference type="SAM" id="MobiDB-lite"/>
    </source>
</evidence>
<dbReference type="GeneID" id="64954660"/>
<protein>
    <submittedName>
        <fullName evidence="3">Uncharacterized protein</fullName>
    </submittedName>
</protein>
<keyword evidence="2" id="KW-0472">Membrane</keyword>
<reference evidence="3" key="1">
    <citation type="submission" date="2021-01" db="EMBL/GenBank/DDBJ databases">
        <authorList>
            <consortium name="Aspergillus luchuensis mut. kawachii IFO 4304 genome sequencing consortium"/>
            <person name="Kazuki M."/>
            <person name="Futagami T."/>
        </authorList>
    </citation>
    <scope>NUCLEOTIDE SEQUENCE</scope>
    <source>
        <strain evidence="3">IFO 4308</strain>
    </source>
</reference>
<feature type="transmembrane region" description="Helical" evidence="2">
    <location>
        <begin position="103"/>
        <end position="127"/>
    </location>
</feature>
<dbReference type="RefSeq" id="XP_041537101.1">
    <property type="nucleotide sequence ID" value="XM_041686557.1"/>
</dbReference>
<gene>
    <name evidence="3" type="ORF">AKAW2_10381S</name>
</gene>
<accession>A0A7R7ZSP7</accession>
<dbReference type="Proteomes" id="UP000661280">
    <property type="component" value="Chromosome 1"/>
</dbReference>
<keyword evidence="4" id="KW-1185">Reference proteome</keyword>
<evidence type="ECO:0000256" key="2">
    <source>
        <dbReference type="SAM" id="Phobius"/>
    </source>
</evidence>
<dbReference type="AlphaFoldDB" id="A0A7R7ZSP7"/>
<organism evidence="3 4">
    <name type="scientific">Aspergillus kawachii</name>
    <name type="common">White koji mold</name>
    <name type="synonym">Aspergillus awamori var. kawachi</name>
    <dbReference type="NCBI Taxonomy" id="1069201"/>
    <lineage>
        <taxon>Eukaryota</taxon>
        <taxon>Fungi</taxon>
        <taxon>Dikarya</taxon>
        <taxon>Ascomycota</taxon>
        <taxon>Pezizomycotina</taxon>
        <taxon>Eurotiomycetes</taxon>
        <taxon>Eurotiomycetidae</taxon>
        <taxon>Eurotiales</taxon>
        <taxon>Aspergillaceae</taxon>
        <taxon>Aspergillus</taxon>
        <taxon>Aspergillus subgen. Circumdati</taxon>
    </lineage>
</organism>
<feature type="compositionally biased region" description="Polar residues" evidence="1">
    <location>
        <begin position="1"/>
        <end position="13"/>
    </location>
</feature>
<keyword evidence="2" id="KW-0812">Transmembrane</keyword>
<sequence>MKTRITQELSGDTRQTDRQTEERHPYRPGSIRLPICFAEDRHHPLAGLLARSTRPSPVVLSLVPYQSHPIPSSRPFRHPQRHQHPFGGIIGHHFHHPVSAIDFSVVAAAAAGWDILFFLLVLLQLVVLSC</sequence>
<evidence type="ECO:0000313" key="4">
    <source>
        <dbReference type="Proteomes" id="UP000661280"/>
    </source>
</evidence>
<keyword evidence="2" id="KW-1133">Transmembrane helix</keyword>
<feature type="compositionally biased region" description="Basic and acidic residues" evidence="1">
    <location>
        <begin position="14"/>
        <end position="25"/>
    </location>
</feature>
<dbReference type="KEGG" id="aluc:AKAW2_10381S"/>
<proteinExistence type="predicted"/>